<keyword evidence="3" id="KW-1185">Reference proteome</keyword>
<dbReference type="AlphaFoldDB" id="A0A9W9HPU9"/>
<keyword evidence="1" id="KW-0812">Transmembrane</keyword>
<name>A0A9W9HPU9_9EURO</name>
<accession>A0A9W9HPU9</accession>
<keyword evidence="1" id="KW-1133">Transmembrane helix</keyword>
<keyword evidence="1" id="KW-0472">Membrane</keyword>
<protein>
    <submittedName>
        <fullName evidence="2">Uncharacterized protein</fullName>
    </submittedName>
</protein>
<reference evidence="2" key="2">
    <citation type="journal article" date="2023" name="IMA Fungus">
        <title>Comparative genomic study of the Penicillium genus elucidates a diverse pangenome and 15 lateral gene transfer events.</title>
        <authorList>
            <person name="Petersen C."/>
            <person name="Sorensen T."/>
            <person name="Nielsen M.R."/>
            <person name="Sondergaard T.E."/>
            <person name="Sorensen J.L."/>
            <person name="Fitzpatrick D.A."/>
            <person name="Frisvad J.C."/>
            <person name="Nielsen K.L."/>
        </authorList>
    </citation>
    <scope>NUCLEOTIDE SEQUENCE</scope>
    <source>
        <strain evidence="2">IBT 21917</strain>
    </source>
</reference>
<sequence>MIIKAATGRVGALQGILVTYELLIMVKGDKLWAAYSMPVKISVKALAAGGSPRYKGPLRAIFLPTRFCNMNPILLFVLSLFLWHSFMILAAPTDQDIVTVIETLRKTKTSCSCTETDRPTPTTSNDTLTVGISIGVGSSSSSVNTDSAHSAGTLITVTKSMAYPVTVDNTVYKTQTSTDMRYSGQLTTVEVTKNPTETLTYAITHSVAKTITEQHSTAGQVSANEHVNLGFEKVTAGRDDTTISEIHIPVPVTVFPSPLDLKPGYRAGPPDSVPMESYGITTDTSSSVDPTPSELLFISLERIRTYVPHIKHNICQFAHLEL</sequence>
<reference evidence="2" key="1">
    <citation type="submission" date="2022-11" db="EMBL/GenBank/DDBJ databases">
        <authorList>
            <person name="Petersen C."/>
        </authorList>
    </citation>
    <scope>NUCLEOTIDE SEQUENCE</scope>
    <source>
        <strain evidence="2">IBT 21917</strain>
    </source>
</reference>
<evidence type="ECO:0000256" key="1">
    <source>
        <dbReference type="SAM" id="Phobius"/>
    </source>
</evidence>
<comment type="caution">
    <text evidence="2">The sequence shown here is derived from an EMBL/GenBank/DDBJ whole genome shotgun (WGS) entry which is preliminary data.</text>
</comment>
<gene>
    <name evidence="2" type="ORF">N7492_009780</name>
</gene>
<dbReference type="Proteomes" id="UP001146351">
    <property type="component" value="Unassembled WGS sequence"/>
</dbReference>
<organism evidence="2 3">
    <name type="scientific">Penicillium capsulatum</name>
    <dbReference type="NCBI Taxonomy" id="69766"/>
    <lineage>
        <taxon>Eukaryota</taxon>
        <taxon>Fungi</taxon>
        <taxon>Dikarya</taxon>
        <taxon>Ascomycota</taxon>
        <taxon>Pezizomycotina</taxon>
        <taxon>Eurotiomycetes</taxon>
        <taxon>Eurotiomycetidae</taxon>
        <taxon>Eurotiales</taxon>
        <taxon>Aspergillaceae</taxon>
        <taxon>Penicillium</taxon>
    </lineage>
</organism>
<dbReference type="EMBL" id="JAPQKO010000007">
    <property type="protein sequence ID" value="KAJ5152500.1"/>
    <property type="molecule type" value="Genomic_DNA"/>
</dbReference>
<proteinExistence type="predicted"/>
<evidence type="ECO:0000313" key="3">
    <source>
        <dbReference type="Proteomes" id="UP001146351"/>
    </source>
</evidence>
<evidence type="ECO:0000313" key="2">
    <source>
        <dbReference type="EMBL" id="KAJ5152500.1"/>
    </source>
</evidence>
<feature type="transmembrane region" description="Helical" evidence="1">
    <location>
        <begin position="73"/>
        <end position="91"/>
    </location>
</feature>